<dbReference type="SMART" id="SM00226">
    <property type="entry name" value="LMWPc"/>
    <property type="match status" value="1"/>
</dbReference>
<dbReference type="Pfam" id="PF01451">
    <property type="entry name" value="LMWPc"/>
    <property type="match status" value="1"/>
</dbReference>
<sequence>MKTILFLSTGNDYLSRFSEYLFNYLAETRGLSWRAYSALLPVDKSHYSSNYSMGAIALEVISELEKRGISLDYSVRTIRPVSQINFKNANKIIAIEESIYRPLMVKRYPSWVNTVEYWNISDVKPASRELSLQQLEKRINQIIDQFTPSRGNLASVWAGYDD</sequence>
<keyword evidence="3" id="KW-1185">Reference proteome</keyword>
<protein>
    <submittedName>
        <fullName evidence="2">Protein-tyrosine-phosphatase</fullName>
    </submittedName>
</protein>
<accession>A0A5M3T8M7</accession>
<evidence type="ECO:0000259" key="1">
    <source>
        <dbReference type="SMART" id="SM00226"/>
    </source>
</evidence>
<evidence type="ECO:0000313" key="3">
    <source>
        <dbReference type="Proteomes" id="UP000326169"/>
    </source>
</evidence>
<organism evidence="2 3">
    <name type="scientific">Limnospira platensis NIES-46</name>
    <dbReference type="NCBI Taxonomy" id="1236695"/>
    <lineage>
        <taxon>Bacteria</taxon>
        <taxon>Bacillati</taxon>
        <taxon>Cyanobacteriota</taxon>
        <taxon>Cyanophyceae</taxon>
        <taxon>Oscillatoriophycideae</taxon>
        <taxon>Oscillatoriales</taxon>
        <taxon>Sirenicapillariaceae</taxon>
        <taxon>Limnospira</taxon>
    </lineage>
</organism>
<dbReference type="SUPFAM" id="SSF52788">
    <property type="entry name" value="Phosphotyrosine protein phosphatases I"/>
    <property type="match status" value="1"/>
</dbReference>
<comment type="caution">
    <text evidence="2">The sequence shown here is derived from an EMBL/GenBank/DDBJ whole genome shotgun (WGS) entry which is preliminary data.</text>
</comment>
<name>A0A5M3T8M7_LIMPL</name>
<feature type="domain" description="Phosphotyrosine protein phosphatase I" evidence="1">
    <location>
        <begin position="2"/>
        <end position="149"/>
    </location>
</feature>
<gene>
    <name evidence="2" type="ORF">NIES46_30220</name>
</gene>
<dbReference type="GeneID" id="301683830"/>
<dbReference type="Gene3D" id="3.40.50.2300">
    <property type="match status" value="1"/>
</dbReference>
<dbReference type="InterPro" id="IPR023485">
    <property type="entry name" value="Ptyr_pPase"/>
</dbReference>
<dbReference type="InterPro" id="IPR036196">
    <property type="entry name" value="Ptyr_pPase_sf"/>
</dbReference>
<dbReference type="Proteomes" id="UP000326169">
    <property type="component" value="Unassembled WGS sequence"/>
</dbReference>
<dbReference type="RefSeq" id="WP_014274505.1">
    <property type="nucleotide sequence ID" value="NZ_BIMW01000115.1"/>
</dbReference>
<evidence type="ECO:0000313" key="2">
    <source>
        <dbReference type="EMBL" id="GCE94962.1"/>
    </source>
</evidence>
<reference evidence="2 3" key="1">
    <citation type="journal article" date="2019" name="J Genomics">
        <title>The Draft Genome of a Hydrogen-producing Cyanobacterium, Arthrospira platensis NIES-46.</title>
        <authorList>
            <person name="Suzuki S."/>
            <person name="Yamaguchi H."/>
            <person name="Kawachi M."/>
        </authorList>
    </citation>
    <scope>NUCLEOTIDE SEQUENCE [LARGE SCALE GENOMIC DNA]</scope>
    <source>
        <strain evidence="2 3">NIES-46</strain>
    </source>
</reference>
<proteinExistence type="predicted"/>
<dbReference type="EMBL" id="BIMW01000115">
    <property type="protein sequence ID" value="GCE94962.1"/>
    <property type="molecule type" value="Genomic_DNA"/>
</dbReference>